<evidence type="ECO:0000256" key="1">
    <source>
        <dbReference type="SAM" id="Phobius"/>
    </source>
</evidence>
<feature type="transmembrane region" description="Helical" evidence="1">
    <location>
        <begin position="152"/>
        <end position="171"/>
    </location>
</feature>
<keyword evidence="3" id="KW-1185">Reference proteome</keyword>
<keyword evidence="1" id="KW-1133">Transmembrane helix</keyword>
<feature type="transmembrane region" description="Helical" evidence="1">
    <location>
        <begin position="124"/>
        <end position="145"/>
    </location>
</feature>
<proteinExistence type="predicted"/>
<reference evidence="2" key="1">
    <citation type="submission" date="2023-06" db="EMBL/GenBank/DDBJ databases">
        <authorList>
            <consortium name="Lawrence Berkeley National Laboratory"/>
            <person name="Ahrendt S."/>
            <person name="Sahu N."/>
            <person name="Indic B."/>
            <person name="Wong-Bajracharya J."/>
            <person name="Merenyi Z."/>
            <person name="Ke H.-M."/>
            <person name="Monk M."/>
            <person name="Kocsube S."/>
            <person name="Drula E."/>
            <person name="Lipzen A."/>
            <person name="Balint B."/>
            <person name="Henrissat B."/>
            <person name="Andreopoulos B."/>
            <person name="Martin F.M."/>
            <person name="Harder C.B."/>
            <person name="Rigling D."/>
            <person name="Ford K.L."/>
            <person name="Foster G.D."/>
            <person name="Pangilinan J."/>
            <person name="Papanicolaou A."/>
            <person name="Barry K."/>
            <person name="LaButti K."/>
            <person name="Viragh M."/>
            <person name="Koriabine M."/>
            <person name="Yan M."/>
            <person name="Riley R."/>
            <person name="Champramary S."/>
            <person name="Plett K.L."/>
            <person name="Tsai I.J."/>
            <person name="Slot J."/>
            <person name="Sipos G."/>
            <person name="Plett J."/>
            <person name="Nagy L.G."/>
            <person name="Grigoriev I.V."/>
        </authorList>
    </citation>
    <scope>NUCLEOTIDE SEQUENCE</scope>
    <source>
        <strain evidence="2">ICMP 16352</strain>
    </source>
</reference>
<feature type="transmembrane region" description="Helical" evidence="1">
    <location>
        <begin position="247"/>
        <end position="266"/>
    </location>
</feature>
<organism evidence="2 3">
    <name type="scientific">Armillaria novae-zelandiae</name>
    <dbReference type="NCBI Taxonomy" id="153914"/>
    <lineage>
        <taxon>Eukaryota</taxon>
        <taxon>Fungi</taxon>
        <taxon>Dikarya</taxon>
        <taxon>Basidiomycota</taxon>
        <taxon>Agaricomycotina</taxon>
        <taxon>Agaricomycetes</taxon>
        <taxon>Agaricomycetidae</taxon>
        <taxon>Agaricales</taxon>
        <taxon>Marasmiineae</taxon>
        <taxon>Physalacriaceae</taxon>
        <taxon>Armillaria</taxon>
    </lineage>
</organism>
<accession>A0AA39P3S7</accession>
<keyword evidence="1" id="KW-0812">Transmembrane</keyword>
<dbReference type="AlphaFoldDB" id="A0AA39P3S7"/>
<comment type="caution">
    <text evidence="2">The sequence shown here is derived from an EMBL/GenBank/DDBJ whole genome shotgun (WGS) entry which is preliminary data.</text>
</comment>
<feature type="transmembrane region" description="Helical" evidence="1">
    <location>
        <begin position="207"/>
        <end position="227"/>
    </location>
</feature>
<sequence>MATDSANENDRLAALYLGNLIPLYVVREYLLLAKTLRSADCVTRTVVGLTWIVHDYGKRSFFLLPYTIRYIWPQRRNIGKILFLWIRYYSISLLVFDALQIHVFSIRGVPSDRLCVAVDAITRITGAISLWSVEIVMQLRVYALFKCSKKVAVINGFLFASSIAAFLWILIHNVGIQGAVIADAVRLPLAGCPSIHSGIEWAQWVPATAYEIVLFSFAIVKTFGFMLDNMTRGYRQSLRSILLRDNILYFLAISCVLVLNNLMVVGATEIPWFSFGPFHAAVGVLTTRMLINLRKAASQEISTLHFPQTHATCQETNPIGQLGSLSSLIFETPIDPFMTEIGEPDVLTELNSISEERRTNE</sequence>
<feature type="transmembrane region" description="Helical" evidence="1">
    <location>
        <begin position="82"/>
        <end position="104"/>
    </location>
</feature>
<dbReference type="EMBL" id="JAUEPR010000018">
    <property type="protein sequence ID" value="KAK0477033.1"/>
    <property type="molecule type" value="Genomic_DNA"/>
</dbReference>
<evidence type="ECO:0000313" key="2">
    <source>
        <dbReference type="EMBL" id="KAK0477033.1"/>
    </source>
</evidence>
<name>A0AA39P3S7_9AGAR</name>
<evidence type="ECO:0000313" key="3">
    <source>
        <dbReference type="Proteomes" id="UP001175227"/>
    </source>
</evidence>
<keyword evidence="1" id="KW-0472">Membrane</keyword>
<protein>
    <submittedName>
        <fullName evidence="2">Uncharacterized protein</fullName>
    </submittedName>
</protein>
<dbReference type="Proteomes" id="UP001175227">
    <property type="component" value="Unassembled WGS sequence"/>
</dbReference>
<gene>
    <name evidence="2" type="ORF">IW261DRAFT_1338928</name>
</gene>